<feature type="compositionally biased region" description="Acidic residues" evidence="2">
    <location>
        <begin position="664"/>
        <end position="680"/>
    </location>
</feature>
<evidence type="ECO:0000256" key="2">
    <source>
        <dbReference type="SAM" id="MobiDB-lite"/>
    </source>
</evidence>
<dbReference type="Proteomes" id="UP001295794">
    <property type="component" value="Unassembled WGS sequence"/>
</dbReference>
<sequence>MVNRAKSEHVKGHLCARKQEEKITRALAEYCTQQARPQTIGKPKSIQTLADEHGISYGRLHRRIQGGKSRKEASANKQSLTPAQEWSLVGFIKESASMGMPLSHRQIEEYANAAREAVLGLGCQLTHWSKPLDLQRAKSLDPAAVKSWVELVKKYVVNMGVEPDCIYRMDESGFPTGYTGKERVVGKRGTKTQHKQGGASQQNITVLVTILGDGKMVVLPMIIFLGVKFQLTWNNGNSINAFICRSLTSWTDCDLGYKWLSKVFDPATKEEANRRPWVLLLNGHSSHYSEMFLQFVRNNNMILLGYPPHCTHTLQGLDVVCFLKMKECWKRGIVAFEAKHKRNVAKADFLTVWAPAYKEAFDEKTVKAAFRVTGVILFNPNFVGPKQITLSQSTSTCGEFPMPQPSPVRRITQAMALHKPTRAEQDPDLLATPTPCSRCLCTKDDHSENESADIWTPSKKIRLLYAHLVTTSTGSLLLSMPKITSRTNPIHPPVIQTMPSALLQPDWSLALQGSSTDSWKSQHQLESKLTELQAHLKRAQVQLQVQSQMLQEANATMVFQNIALKKTNEALHLQEEQATNDRARLFEGQAQCLSSDEFFDQALRDDKKAAKAALEEQGVKIKEDHAVKVAKWEKECAEMVGKGARKKGLPAKPKCTKKPRLQEDTDDDNDDEDDGCQDES</sequence>
<protein>
    <recommendedName>
        <fullName evidence="3">DDE-1 domain-containing protein</fullName>
    </recommendedName>
</protein>
<gene>
    <name evidence="4" type="ORF">MYCIT1_LOCUS35225</name>
</gene>
<keyword evidence="5" id="KW-1185">Reference proteome</keyword>
<evidence type="ECO:0000259" key="3">
    <source>
        <dbReference type="Pfam" id="PF03184"/>
    </source>
</evidence>
<dbReference type="GO" id="GO:0003676">
    <property type="term" value="F:nucleic acid binding"/>
    <property type="evidence" value="ECO:0007669"/>
    <property type="project" value="InterPro"/>
</dbReference>
<dbReference type="Gene3D" id="3.30.420.10">
    <property type="entry name" value="Ribonuclease H-like superfamily/Ribonuclease H"/>
    <property type="match status" value="1"/>
</dbReference>
<evidence type="ECO:0000313" key="4">
    <source>
        <dbReference type="EMBL" id="CAK5283015.1"/>
    </source>
</evidence>
<accession>A0AAD2K790</accession>
<feature type="coiled-coil region" evidence="1">
    <location>
        <begin position="522"/>
        <end position="556"/>
    </location>
</feature>
<proteinExistence type="predicted"/>
<feature type="region of interest" description="Disordered" evidence="2">
    <location>
        <begin position="640"/>
        <end position="680"/>
    </location>
</feature>
<organism evidence="4 5">
    <name type="scientific">Mycena citricolor</name>
    <dbReference type="NCBI Taxonomy" id="2018698"/>
    <lineage>
        <taxon>Eukaryota</taxon>
        <taxon>Fungi</taxon>
        <taxon>Dikarya</taxon>
        <taxon>Basidiomycota</taxon>
        <taxon>Agaricomycotina</taxon>
        <taxon>Agaricomycetes</taxon>
        <taxon>Agaricomycetidae</taxon>
        <taxon>Agaricales</taxon>
        <taxon>Marasmiineae</taxon>
        <taxon>Mycenaceae</taxon>
        <taxon>Mycena</taxon>
    </lineage>
</organism>
<feature type="compositionally biased region" description="Basic residues" evidence="2">
    <location>
        <begin position="643"/>
        <end position="659"/>
    </location>
</feature>
<evidence type="ECO:0000313" key="5">
    <source>
        <dbReference type="Proteomes" id="UP001295794"/>
    </source>
</evidence>
<feature type="domain" description="DDE-1" evidence="3">
    <location>
        <begin position="202"/>
        <end position="370"/>
    </location>
</feature>
<dbReference type="Pfam" id="PF03184">
    <property type="entry name" value="DDE_1"/>
    <property type="match status" value="1"/>
</dbReference>
<evidence type="ECO:0000256" key="1">
    <source>
        <dbReference type="SAM" id="Coils"/>
    </source>
</evidence>
<dbReference type="AlphaFoldDB" id="A0AAD2K790"/>
<reference evidence="4" key="1">
    <citation type="submission" date="2023-11" db="EMBL/GenBank/DDBJ databases">
        <authorList>
            <person name="De Vega J J."/>
            <person name="De Vega J J."/>
        </authorList>
    </citation>
    <scope>NUCLEOTIDE SEQUENCE</scope>
</reference>
<dbReference type="InterPro" id="IPR004875">
    <property type="entry name" value="DDE_SF_endonuclease_dom"/>
</dbReference>
<keyword evidence="1" id="KW-0175">Coiled coil</keyword>
<name>A0AAD2K790_9AGAR</name>
<comment type="caution">
    <text evidence="4">The sequence shown here is derived from an EMBL/GenBank/DDBJ whole genome shotgun (WGS) entry which is preliminary data.</text>
</comment>
<dbReference type="EMBL" id="CAVNYO010000465">
    <property type="protein sequence ID" value="CAK5283015.1"/>
    <property type="molecule type" value="Genomic_DNA"/>
</dbReference>
<dbReference type="InterPro" id="IPR036397">
    <property type="entry name" value="RNaseH_sf"/>
</dbReference>